<dbReference type="EMBL" id="CP073344">
    <property type="protein sequence ID" value="UTW02247.1"/>
    <property type="molecule type" value="Genomic_DNA"/>
</dbReference>
<keyword evidence="1" id="KW-0813">Transport</keyword>
<dbReference type="InterPro" id="IPR014729">
    <property type="entry name" value="Rossmann-like_a/b/a_fold"/>
</dbReference>
<keyword evidence="4" id="KW-1185">Reference proteome</keyword>
<dbReference type="Gene3D" id="3.40.50.620">
    <property type="entry name" value="HUPs"/>
    <property type="match status" value="1"/>
</dbReference>
<gene>
    <name evidence="3" type="ORF">KDX31_12850</name>
</gene>
<dbReference type="Pfam" id="PF01012">
    <property type="entry name" value="ETF"/>
    <property type="match status" value="1"/>
</dbReference>
<organism evidence="3 4">
    <name type="scientific">Amphritea atlantica</name>
    <dbReference type="NCBI Taxonomy" id="355243"/>
    <lineage>
        <taxon>Bacteria</taxon>
        <taxon>Pseudomonadati</taxon>
        <taxon>Pseudomonadota</taxon>
        <taxon>Gammaproteobacteria</taxon>
        <taxon>Oceanospirillales</taxon>
        <taxon>Oceanospirillaceae</taxon>
        <taxon>Amphritea</taxon>
    </lineage>
</organism>
<evidence type="ECO:0000256" key="1">
    <source>
        <dbReference type="ARBA" id="ARBA00022982"/>
    </source>
</evidence>
<dbReference type="InterPro" id="IPR014730">
    <property type="entry name" value="ETF_a/b_N"/>
</dbReference>
<reference evidence="3" key="1">
    <citation type="submission" date="2021-04" db="EMBL/GenBank/DDBJ databases">
        <title>Oceanospirillales bacteria with DddD are important DMSP degraders in coastal seawater.</title>
        <authorList>
            <person name="Liu J."/>
        </authorList>
    </citation>
    <scope>NUCLEOTIDE SEQUENCE</scope>
    <source>
        <strain evidence="3">GY6</strain>
    </source>
</reference>
<name>A0ABY5GQJ9_9GAMM</name>
<accession>A0ABY5GQJ9</accession>
<protein>
    <recommendedName>
        <fullName evidence="2">Electron transfer flavoprotein alpha/beta-subunit N-terminal domain-containing protein</fullName>
    </recommendedName>
</protein>
<proteinExistence type="predicted"/>
<evidence type="ECO:0000259" key="2">
    <source>
        <dbReference type="Pfam" id="PF01012"/>
    </source>
</evidence>
<evidence type="ECO:0000313" key="3">
    <source>
        <dbReference type="EMBL" id="UTW02247.1"/>
    </source>
</evidence>
<sequence>MKITVILTPEASEGDKAVLGNQALESISEALKLKLSGRAQEIKVVAIGQPLSETLRVRLLRQGVDYTLFRACDRCPGLMELAEQFIGIIHMESPDLIFIGRGDNDRQSQLGNMLAELLEFRLSQSVPLQGQLYRTLVIREIGNGMHTVRVSLLKSESDDTGCSERGKASGFGKYQVLSG</sequence>
<evidence type="ECO:0000313" key="4">
    <source>
        <dbReference type="Proteomes" id="UP001059950"/>
    </source>
</evidence>
<keyword evidence="1" id="KW-0249">Electron transport</keyword>
<feature type="domain" description="Electron transfer flavoprotein alpha/beta-subunit N-terminal" evidence="2">
    <location>
        <begin position="14"/>
        <end position="122"/>
    </location>
</feature>
<dbReference type="SUPFAM" id="SSF52402">
    <property type="entry name" value="Adenine nucleotide alpha hydrolases-like"/>
    <property type="match status" value="1"/>
</dbReference>
<dbReference type="Proteomes" id="UP001059950">
    <property type="component" value="Chromosome"/>
</dbReference>